<dbReference type="AlphaFoldDB" id="A0A1H4A5A9"/>
<organism evidence="1 2">
    <name type="scientific">Thiothrix caldifontis</name>
    <dbReference type="NCBI Taxonomy" id="525918"/>
    <lineage>
        <taxon>Bacteria</taxon>
        <taxon>Pseudomonadati</taxon>
        <taxon>Pseudomonadota</taxon>
        <taxon>Gammaproteobacteria</taxon>
        <taxon>Thiotrichales</taxon>
        <taxon>Thiotrichaceae</taxon>
        <taxon>Thiothrix</taxon>
    </lineage>
</organism>
<protein>
    <submittedName>
        <fullName evidence="1">Uncharacterized protein</fullName>
    </submittedName>
</protein>
<dbReference type="RefSeq" id="WP_093066659.1">
    <property type="nucleotide sequence ID" value="NZ_FNQP01000006.1"/>
</dbReference>
<keyword evidence="2" id="KW-1185">Reference proteome</keyword>
<sequence length="438" mass="50881">MSVVDEKSIFIAMKQNGPFSIHNQPSCSHPFSRQNRLWVKAFQQDKQMATKYRAVRDQLFDLLQIECFDDIPDLLRSTALREQRSEQAYRLLGNLFGISGELPAIRSKIHEYMNTADAVIGQLRGKVLAAYSSHIEISNEIETAKNPVDLLLTIFDDRYHQKIRFEAKRKLVLMGLAGSIDQRERETDIENKFSAFLNFLNQYVWSPQLKIGELEIAYLHSYHDTTDFSCKQVDIIDAETAHHLHEFAENEKLTLVKRRLFHTNGEEIPVYVTVRKKDSAAKVLKLLRKNEKNPAVAVDDELGLMAVLDNINHVKRFVRHLTRSAVKAGSIMMLEDISDTLAGRQYAATSVGSSSNTQMLKFFARMGGMRVEFIIHTNQSYLNYRYQRGTSHDEYEVRRLFDSGVTEFLFPYDIYRLDMQQVREKQLQRFRKNIEQQR</sequence>
<name>A0A1H4A5A9_9GAMM</name>
<accession>A0A1H4A5A9</accession>
<dbReference type="Proteomes" id="UP000199397">
    <property type="component" value="Unassembled WGS sequence"/>
</dbReference>
<evidence type="ECO:0000313" key="2">
    <source>
        <dbReference type="Proteomes" id="UP000199397"/>
    </source>
</evidence>
<proteinExistence type="predicted"/>
<dbReference type="OrthoDB" id="6209825at2"/>
<evidence type="ECO:0000313" key="1">
    <source>
        <dbReference type="EMBL" id="SEA31090.1"/>
    </source>
</evidence>
<dbReference type="STRING" id="525918.SAMN05660964_01334"/>
<dbReference type="EMBL" id="FNQP01000006">
    <property type="protein sequence ID" value="SEA31090.1"/>
    <property type="molecule type" value="Genomic_DNA"/>
</dbReference>
<gene>
    <name evidence="1" type="ORF">SAMN05660964_01334</name>
</gene>
<reference evidence="1 2" key="1">
    <citation type="submission" date="2016-10" db="EMBL/GenBank/DDBJ databases">
        <authorList>
            <person name="de Groot N.N."/>
        </authorList>
    </citation>
    <scope>NUCLEOTIDE SEQUENCE [LARGE SCALE GENOMIC DNA]</scope>
    <source>
        <strain evidence="1 2">DSM 21228</strain>
    </source>
</reference>